<dbReference type="Pfam" id="PF02938">
    <property type="entry name" value="GAD"/>
    <property type="match status" value="1"/>
</dbReference>
<evidence type="ECO:0000256" key="4">
    <source>
        <dbReference type="ARBA" id="ARBA00022917"/>
    </source>
</evidence>
<keyword evidence="4 6" id="KW-0648">Protein biosynthesis</keyword>
<name>A0A7C4HX48_CALS0</name>
<dbReference type="InterPro" id="IPR042114">
    <property type="entry name" value="GatB_C_1"/>
</dbReference>
<dbReference type="SUPFAM" id="SSF89095">
    <property type="entry name" value="GatB/YqeY motif"/>
    <property type="match status" value="1"/>
</dbReference>
<dbReference type="NCBIfam" id="NF003107">
    <property type="entry name" value="PRK04028.1"/>
    <property type="match status" value="1"/>
</dbReference>
<dbReference type="GO" id="GO:0050567">
    <property type="term" value="F:glutaminyl-tRNA synthase (glutamine-hydrolyzing) activity"/>
    <property type="evidence" value="ECO:0007669"/>
    <property type="project" value="UniProtKB-UniRule"/>
</dbReference>
<evidence type="ECO:0000256" key="5">
    <source>
        <dbReference type="ARBA" id="ARBA00047913"/>
    </source>
</evidence>
<dbReference type="EC" id="6.3.5.-" evidence="6"/>
<dbReference type="GO" id="GO:0016740">
    <property type="term" value="F:transferase activity"/>
    <property type="evidence" value="ECO:0007669"/>
    <property type="project" value="UniProtKB-KW"/>
</dbReference>
<keyword evidence="8" id="KW-0808">Transferase</keyword>
<evidence type="ECO:0000256" key="2">
    <source>
        <dbReference type="ARBA" id="ARBA00022741"/>
    </source>
</evidence>
<dbReference type="PANTHER" id="PTHR11659:SF2">
    <property type="entry name" value="GLUTAMYL-TRNA(GLN) AMIDOTRANSFERASE SUBUNIT E"/>
    <property type="match status" value="1"/>
</dbReference>
<comment type="caution">
    <text evidence="8">The sequence shown here is derived from an EMBL/GenBank/DDBJ whole genome shotgun (WGS) entry which is preliminary data.</text>
</comment>
<dbReference type="InterPro" id="IPR003789">
    <property type="entry name" value="Asn/Gln_tRNA_amidoTrase-B-like"/>
</dbReference>
<dbReference type="AlphaFoldDB" id="A0A7C4HX48"/>
<feature type="domain" description="Asn/Gln amidotransferase" evidence="7">
    <location>
        <begin position="486"/>
        <end position="626"/>
    </location>
</feature>
<comment type="catalytic activity">
    <reaction evidence="5 6">
        <text>L-glutamyl-tRNA(Gln) + L-glutamine + ATP + H2O = L-glutaminyl-tRNA(Gln) + L-glutamate + ADP + phosphate + H(+)</text>
        <dbReference type="Rhea" id="RHEA:17521"/>
        <dbReference type="Rhea" id="RHEA-COMP:9681"/>
        <dbReference type="Rhea" id="RHEA-COMP:9684"/>
        <dbReference type="ChEBI" id="CHEBI:15377"/>
        <dbReference type="ChEBI" id="CHEBI:15378"/>
        <dbReference type="ChEBI" id="CHEBI:29985"/>
        <dbReference type="ChEBI" id="CHEBI:30616"/>
        <dbReference type="ChEBI" id="CHEBI:43474"/>
        <dbReference type="ChEBI" id="CHEBI:58359"/>
        <dbReference type="ChEBI" id="CHEBI:78520"/>
        <dbReference type="ChEBI" id="CHEBI:78521"/>
        <dbReference type="ChEBI" id="CHEBI:456216"/>
    </reaction>
</comment>
<keyword evidence="3 6" id="KW-0067">ATP-binding</keyword>
<evidence type="ECO:0000256" key="1">
    <source>
        <dbReference type="ARBA" id="ARBA00022598"/>
    </source>
</evidence>
<dbReference type="Pfam" id="PF02637">
    <property type="entry name" value="GatB_Yqey"/>
    <property type="match status" value="1"/>
</dbReference>
<protein>
    <recommendedName>
        <fullName evidence="6">Glutamyl-tRNA(Gln) amidotransferase subunit E</fullName>
        <shortName evidence="6">Glu-ADT subunit E</shortName>
        <ecNumber evidence="6">6.3.5.-</ecNumber>
    </recommendedName>
</protein>
<dbReference type="SUPFAM" id="SSF55931">
    <property type="entry name" value="Glutamine synthetase/guanido kinase"/>
    <property type="match status" value="1"/>
</dbReference>
<dbReference type="InterPro" id="IPR029351">
    <property type="entry name" value="GAD_dom"/>
</dbReference>
<dbReference type="HAMAP" id="MF_00588">
    <property type="entry name" value="GatE"/>
    <property type="match status" value="1"/>
</dbReference>
<dbReference type="InterPro" id="IPR023168">
    <property type="entry name" value="GatB_Yqey_C_2"/>
</dbReference>
<sequence>MRRKLYDKLGLKVGLEVHRQLDTKRKLFCDCPTEPAEGQVIKITRYLREAQSELGEVDPAALFESKKRKKIIYHINPANVCLVEMDEEPPHDLNPEAVETALQIAALLKATPVDEIHVMRKIVIDGSNTSGFQRTCIVALGGELVVDGKKIPIQTVTLEEDAAKIVSTSRGVVEYDLSRLGIPLIEVATAPVISSPQEAARVAQAIGNVLRATRKVKRGIGTVRQDLNVSISGGAVTEIKGVQELELIPLVVELEVKRQLHLLQVAEELRKRLGGQALPPPQYVEVTNVFQNTKSSMVRKKLETGGKAYAVKLVRFAGLLSKESVKGIRLGAELAGHAKAWAEVEGILHTDELPAYGITAEEVSMLREAVGADEQDAVVVVVDEETKALEALRAVYERAAQAVEGVPGETRAARPDGLTVYMRPRPGSARMYPETDIPPLPITHEYMEKILSNLPETLDQTAERLAKTYSLSSQLVQALIDEEKEELFEQIVRATSLPATVVAAALTETMRNLRREGYPVQNLSDQLLAEIFHSLASGLFSKEALPDILGWMSKNPGASIEDAVKSLGLSHVSSKELEKEVEELVQRHAAEAGDPRLVNRLMGDLMKKYRGKVDGKLLHNILVEKIEAVKQRS</sequence>
<dbReference type="GO" id="GO:0004812">
    <property type="term" value="F:aminoacyl-tRNA ligase activity"/>
    <property type="evidence" value="ECO:0007669"/>
    <property type="project" value="InterPro"/>
</dbReference>
<dbReference type="GO" id="GO:0070681">
    <property type="term" value="P:glutaminyl-tRNAGln biosynthesis via transamidation"/>
    <property type="evidence" value="ECO:0007669"/>
    <property type="project" value="TreeGrafter"/>
</dbReference>
<dbReference type="Gene3D" id="1.10.10.410">
    <property type="match status" value="1"/>
</dbReference>
<dbReference type="InterPro" id="IPR014746">
    <property type="entry name" value="Gln_synth/guanido_kin_cat_dom"/>
</dbReference>
<evidence type="ECO:0000313" key="8">
    <source>
        <dbReference type="EMBL" id="HGN89523.1"/>
    </source>
</evidence>
<dbReference type="GO" id="GO:0006412">
    <property type="term" value="P:translation"/>
    <property type="evidence" value="ECO:0007669"/>
    <property type="project" value="UniProtKB-UniRule"/>
</dbReference>
<evidence type="ECO:0000313" key="9">
    <source>
        <dbReference type="EMBL" id="HHN52020.1"/>
    </source>
</evidence>
<keyword evidence="1 6" id="KW-0436">Ligase</keyword>
<organism evidence="8">
    <name type="scientific">Caldiarchaeum subterraneum</name>
    <dbReference type="NCBI Taxonomy" id="311458"/>
    <lineage>
        <taxon>Archaea</taxon>
        <taxon>Nitrososphaerota</taxon>
        <taxon>Candidatus Caldarchaeales</taxon>
        <taxon>Candidatus Caldarchaeaceae</taxon>
        <taxon>Candidatus Caldarchaeum</taxon>
    </lineage>
</organism>
<comment type="function">
    <text evidence="6">Allows the formation of correctly charged Gln-tRNA(Gln) through the transamidation of misacylated Glu-tRNA(Gln) in organisms which lack glutaminyl-tRNA synthetase. The reaction takes place in the presence of glutamine and ATP through an activated gamma-phospho-Glu-tRNA(Gln). The GatDE system is specific for glutamate and does not act on aspartate.</text>
</comment>
<gene>
    <name evidence="6 8" type="primary">gatE</name>
    <name evidence="9" type="ORF">ENM30_01765</name>
    <name evidence="8" type="ORF">ENT82_00120</name>
</gene>
<dbReference type="Gene3D" id="3.30.1360.30">
    <property type="entry name" value="GAD-like domain"/>
    <property type="match status" value="1"/>
</dbReference>
<comment type="similarity">
    <text evidence="6">Belongs to the GatB/GatE family. GatE subfamily.</text>
</comment>
<accession>A0A7C4HX48</accession>
<dbReference type="NCBIfam" id="TIGR00134">
    <property type="entry name" value="gatE_arch"/>
    <property type="match status" value="1"/>
</dbReference>
<dbReference type="InterPro" id="IPR017959">
    <property type="entry name" value="Asn/Gln-tRNA_amidoTrfase_suB/E"/>
</dbReference>
<dbReference type="GO" id="GO:0005524">
    <property type="term" value="F:ATP binding"/>
    <property type="evidence" value="ECO:0007669"/>
    <property type="project" value="UniProtKB-KW"/>
</dbReference>
<dbReference type="GO" id="GO:0005737">
    <property type="term" value="C:cytoplasm"/>
    <property type="evidence" value="ECO:0007669"/>
    <property type="project" value="InterPro"/>
</dbReference>
<dbReference type="SMART" id="SM00845">
    <property type="entry name" value="GatB_Yqey"/>
    <property type="match status" value="1"/>
</dbReference>
<dbReference type="Pfam" id="PF02934">
    <property type="entry name" value="GatB_N"/>
    <property type="match status" value="1"/>
</dbReference>
<keyword evidence="2 6" id="KW-0547">Nucleotide-binding</keyword>
<dbReference type="InterPro" id="IPR006075">
    <property type="entry name" value="Asn/Gln-tRNA_Trfase_suB/E_cat"/>
</dbReference>
<dbReference type="PANTHER" id="PTHR11659">
    <property type="entry name" value="GLUTAMYL-TRNA GLN AMIDOTRANSFERASE SUBUNIT B MITOCHONDRIAL AND PROKARYOTIC PET112-RELATED"/>
    <property type="match status" value="1"/>
</dbReference>
<dbReference type="InterPro" id="IPR004414">
    <property type="entry name" value="GatE"/>
</dbReference>
<dbReference type="EMBL" id="DTAD01000001">
    <property type="protein sequence ID" value="HGN89523.1"/>
    <property type="molecule type" value="Genomic_DNA"/>
</dbReference>
<dbReference type="SUPFAM" id="SSF55261">
    <property type="entry name" value="GAD domain-like"/>
    <property type="match status" value="1"/>
</dbReference>
<evidence type="ECO:0000256" key="3">
    <source>
        <dbReference type="ARBA" id="ARBA00022840"/>
    </source>
</evidence>
<evidence type="ECO:0000256" key="6">
    <source>
        <dbReference type="HAMAP-Rule" id="MF_00588"/>
    </source>
</evidence>
<proteinExistence type="inferred from homology"/>
<comment type="subunit">
    <text evidence="6">Heterodimer of GatD and GatE.</text>
</comment>
<dbReference type="Gene3D" id="1.10.150.380">
    <property type="entry name" value="GatB domain, N-terminal subdomain"/>
    <property type="match status" value="1"/>
</dbReference>
<reference evidence="8" key="1">
    <citation type="journal article" date="2020" name="mSystems">
        <title>Genome- and Community-Level Interaction Insights into Carbon Utilization and Element Cycling Functions of Hydrothermarchaeota in Hydrothermal Sediment.</title>
        <authorList>
            <person name="Zhou Z."/>
            <person name="Liu Y."/>
            <person name="Xu W."/>
            <person name="Pan J."/>
            <person name="Luo Z.H."/>
            <person name="Li M."/>
        </authorList>
    </citation>
    <scope>NUCLEOTIDE SEQUENCE [LARGE SCALE GENOMIC DNA]</scope>
    <source>
        <strain evidence="9">SpSt-1073</strain>
        <strain evidence="8">SpSt-613</strain>
    </source>
</reference>
<dbReference type="InterPro" id="IPR018027">
    <property type="entry name" value="Asn/Gln_amidotransferase"/>
</dbReference>
<evidence type="ECO:0000259" key="7">
    <source>
        <dbReference type="SMART" id="SM00845"/>
    </source>
</evidence>
<dbReference type="InterPro" id="IPR004115">
    <property type="entry name" value="GAD-like_sf"/>
</dbReference>
<dbReference type="EMBL" id="DRXG01000033">
    <property type="protein sequence ID" value="HHN52020.1"/>
    <property type="molecule type" value="Genomic_DNA"/>
</dbReference>